<organism evidence="7 8">
    <name type="scientific">Cognatiyoonia koreensis</name>
    <dbReference type="NCBI Taxonomy" id="364200"/>
    <lineage>
        <taxon>Bacteria</taxon>
        <taxon>Pseudomonadati</taxon>
        <taxon>Pseudomonadota</taxon>
        <taxon>Alphaproteobacteria</taxon>
        <taxon>Rhodobacterales</taxon>
        <taxon>Paracoccaceae</taxon>
        <taxon>Cognatiyoonia</taxon>
    </lineage>
</organism>
<dbReference type="STRING" id="364200.SAMN04488515_0829"/>
<reference evidence="7 8" key="1">
    <citation type="submission" date="2016-10" db="EMBL/GenBank/DDBJ databases">
        <authorList>
            <person name="de Groot N.N."/>
        </authorList>
    </citation>
    <scope>NUCLEOTIDE SEQUENCE [LARGE SCALE GENOMIC DNA]</scope>
    <source>
        <strain evidence="7 8">DSM 17925</strain>
    </source>
</reference>
<keyword evidence="4 5" id="KW-0472">Membrane</keyword>
<dbReference type="AlphaFoldDB" id="A0A1I0NU30"/>
<evidence type="ECO:0000259" key="6">
    <source>
        <dbReference type="Pfam" id="PF06271"/>
    </source>
</evidence>
<evidence type="ECO:0000256" key="5">
    <source>
        <dbReference type="SAM" id="Phobius"/>
    </source>
</evidence>
<evidence type="ECO:0000256" key="4">
    <source>
        <dbReference type="ARBA" id="ARBA00023136"/>
    </source>
</evidence>
<dbReference type="Pfam" id="PF06271">
    <property type="entry name" value="RDD"/>
    <property type="match status" value="1"/>
</dbReference>
<feature type="domain" description="RDD" evidence="6">
    <location>
        <begin position="24"/>
        <end position="140"/>
    </location>
</feature>
<dbReference type="InterPro" id="IPR010432">
    <property type="entry name" value="RDD"/>
</dbReference>
<dbReference type="EMBL" id="FOIZ01000001">
    <property type="protein sequence ID" value="SEW05252.1"/>
    <property type="molecule type" value="Genomic_DNA"/>
</dbReference>
<feature type="transmembrane region" description="Helical" evidence="5">
    <location>
        <begin position="107"/>
        <end position="128"/>
    </location>
</feature>
<gene>
    <name evidence="7" type="ORF">SAMN04488515_0829</name>
</gene>
<evidence type="ECO:0000313" key="7">
    <source>
        <dbReference type="EMBL" id="SEW05252.1"/>
    </source>
</evidence>
<keyword evidence="3 5" id="KW-1133">Transmembrane helix</keyword>
<comment type="subcellular location">
    <subcellularLocation>
        <location evidence="1">Membrane</location>
        <topology evidence="1">Multi-pass membrane protein</topology>
    </subcellularLocation>
</comment>
<dbReference type="GO" id="GO:0016020">
    <property type="term" value="C:membrane"/>
    <property type="evidence" value="ECO:0007669"/>
    <property type="project" value="UniProtKB-SubCell"/>
</dbReference>
<accession>A0A1I0NU30</accession>
<evidence type="ECO:0000256" key="2">
    <source>
        <dbReference type="ARBA" id="ARBA00022692"/>
    </source>
</evidence>
<feature type="transmembrane region" description="Helical" evidence="5">
    <location>
        <begin position="53"/>
        <end position="71"/>
    </location>
</feature>
<dbReference type="Proteomes" id="UP000199167">
    <property type="component" value="Unassembled WGS sequence"/>
</dbReference>
<evidence type="ECO:0000313" key="8">
    <source>
        <dbReference type="Proteomes" id="UP000199167"/>
    </source>
</evidence>
<evidence type="ECO:0000256" key="1">
    <source>
        <dbReference type="ARBA" id="ARBA00004141"/>
    </source>
</evidence>
<protein>
    <submittedName>
        <fullName evidence="7">RDD family protein</fullName>
    </submittedName>
</protein>
<keyword evidence="2 5" id="KW-0812">Transmembrane</keyword>
<sequence length="149" mass="16719">MTSHHLTSGLPDPQTEAAFYEGVPLKRFIAWVVDAIVITLFSLIAVPFTAFTAIFYFPFMMLFVGFIYRWGTIASRSSTWGMRLMAIEFRNDDGHRFDSGEAALHTLGYTVAWAVFPLQLVSMVMMCVTERGQGLIDTIMHTTAINKPA</sequence>
<keyword evidence="8" id="KW-1185">Reference proteome</keyword>
<proteinExistence type="predicted"/>
<evidence type="ECO:0000256" key="3">
    <source>
        <dbReference type="ARBA" id="ARBA00022989"/>
    </source>
</evidence>
<name>A0A1I0NU30_9RHOB</name>
<feature type="transmembrane region" description="Helical" evidence="5">
    <location>
        <begin position="28"/>
        <end position="46"/>
    </location>
</feature>